<sequence length="176" mass="20385">MGYSLNSDISCGSKKFHVQTEFYSSSQKIVTNIFLNGNIIKRIEKAPETDNLEHEIKQQHNFVVEKLTTALKEKIACTQNTEKNEKGKFPLRENSNRESCFKPGKNLAEKLIKEKPGERAFKEIVKRKPGKKLVEKLVEKKPGKEIFEKIIEKHPGEETFKKTKKFLDTLFNMLKD</sequence>
<keyword evidence="2" id="KW-1185">Reference proteome</keyword>
<dbReference type="Proteomes" id="UP000198405">
    <property type="component" value="Unassembled WGS sequence"/>
</dbReference>
<dbReference type="RefSeq" id="WP_089322515.1">
    <property type="nucleotide sequence ID" value="NZ_FZOB01000002.1"/>
</dbReference>
<evidence type="ECO:0000313" key="2">
    <source>
        <dbReference type="Proteomes" id="UP000198405"/>
    </source>
</evidence>
<dbReference type="AlphaFoldDB" id="A0A238Y6P0"/>
<evidence type="ECO:0000313" key="1">
    <source>
        <dbReference type="EMBL" id="SNR66885.1"/>
    </source>
</evidence>
<reference evidence="2" key="1">
    <citation type="submission" date="2017-06" db="EMBL/GenBank/DDBJ databases">
        <authorList>
            <person name="Varghese N."/>
            <person name="Submissions S."/>
        </authorList>
    </citation>
    <scope>NUCLEOTIDE SEQUENCE [LARGE SCALE GENOMIC DNA]</scope>
    <source>
        <strain evidence="2">DSM 15668</strain>
    </source>
</reference>
<name>A0A238Y6P0_9BACT</name>
<accession>A0A238Y6P0</accession>
<dbReference type="OrthoDB" id="11549at2"/>
<dbReference type="EMBL" id="FZOB01000002">
    <property type="protein sequence ID" value="SNR66885.1"/>
    <property type="molecule type" value="Genomic_DNA"/>
</dbReference>
<organism evidence="1 2">
    <name type="scientific">Desulfurobacterium atlanticum</name>
    <dbReference type="NCBI Taxonomy" id="240169"/>
    <lineage>
        <taxon>Bacteria</taxon>
        <taxon>Pseudomonadati</taxon>
        <taxon>Aquificota</taxon>
        <taxon>Aquificia</taxon>
        <taxon>Desulfurobacteriales</taxon>
        <taxon>Desulfurobacteriaceae</taxon>
        <taxon>Desulfurobacterium</taxon>
    </lineage>
</organism>
<protein>
    <submittedName>
        <fullName evidence="1">Uncharacterized protein</fullName>
    </submittedName>
</protein>
<gene>
    <name evidence="1" type="ORF">SAMN06265340_102172</name>
</gene>
<proteinExistence type="predicted"/>